<comment type="similarity">
    <text evidence="2">Belongs to the GSP N family.</text>
</comment>
<gene>
    <name evidence="12" type="ORF">LPB140_03170</name>
</gene>
<keyword evidence="5" id="KW-1003">Cell membrane</keyword>
<evidence type="ECO:0000256" key="5">
    <source>
        <dbReference type="ARBA" id="ARBA00022475"/>
    </source>
</evidence>
<dbReference type="Pfam" id="PF01203">
    <property type="entry name" value="T2SSN"/>
    <property type="match status" value="1"/>
</dbReference>
<evidence type="ECO:0000256" key="3">
    <source>
        <dbReference type="ARBA" id="ARBA00021563"/>
    </source>
</evidence>
<evidence type="ECO:0000256" key="1">
    <source>
        <dbReference type="ARBA" id="ARBA00004533"/>
    </source>
</evidence>
<keyword evidence="4" id="KW-0813">Transport</keyword>
<dbReference type="InterPro" id="IPR022792">
    <property type="entry name" value="T2SS_protein-GspN"/>
</dbReference>
<keyword evidence="11" id="KW-1133">Transmembrane helix</keyword>
<evidence type="ECO:0000313" key="12">
    <source>
        <dbReference type="EMBL" id="APG61985.1"/>
    </source>
</evidence>
<keyword evidence="8" id="KW-0653">Protein transport</keyword>
<evidence type="ECO:0000256" key="11">
    <source>
        <dbReference type="SAM" id="Phobius"/>
    </source>
</evidence>
<evidence type="ECO:0000256" key="4">
    <source>
        <dbReference type="ARBA" id="ARBA00022448"/>
    </source>
</evidence>
<keyword evidence="13" id="KW-1185">Reference proteome</keyword>
<dbReference type="GO" id="GO:0015628">
    <property type="term" value="P:protein secretion by the type II secretion system"/>
    <property type="evidence" value="ECO:0007669"/>
    <property type="project" value="InterPro"/>
</dbReference>
<reference evidence="12 13" key="1">
    <citation type="submission" date="2016-11" db="EMBL/GenBank/DDBJ databases">
        <title>Sphingorhabdus sp. LPB0140, isolated from marine environment.</title>
        <authorList>
            <person name="Kim E."/>
            <person name="Yi H."/>
        </authorList>
    </citation>
    <scope>NUCLEOTIDE SEQUENCE [LARGE SCALE GENOMIC DNA]</scope>
    <source>
        <strain evidence="12 13">LPB0140</strain>
    </source>
</reference>
<dbReference type="GO" id="GO:0005886">
    <property type="term" value="C:plasma membrane"/>
    <property type="evidence" value="ECO:0007669"/>
    <property type="project" value="UniProtKB-SubCell"/>
</dbReference>
<dbReference type="Proteomes" id="UP000242561">
    <property type="component" value="Chromosome"/>
</dbReference>
<dbReference type="EMBL" id="CP018154">
    <property type="protein sequence ID" value="APG61985.1"/>
    <property type="molecule type" value="Genomic_DNA"/>
</dbReference>
<name>A0A1L3JA24_9SPHN</name>
<feature type="transmembrane region" description="Helical" evidence="11">
    <location>
        <begin position="15"/>
        <end position="33"/>
    </location>
</feature>
<evidence type="ECO:0000256" key="6">
    <source>
        <dbReference type="ARBA" id="ARBA00022519"/>
    </source>
</evidence>
<keyword evidence="9 11" id="KW-0472">Membrane</keyword>
<comment type="subcellular location">
    <subcellularLocation>
        <location evidence="1">Cell inner membrane</location>
    </subcellularLocation>
</comment>
<accession>A0A1L3JA24</accession>
<organism evidence="12 13">
    <name type="scientific">Sphingorhabdus lutea</name>
    <dbReference type="NCBI Taxonomy" id="1913578"/>
    <lineage>
        <taxon>Bacteria</taxon>
        <taxon>Pseudomonadati</taxon>
        <taxon>Pseudomonadota</taxon>
        <taxon>Alphaproteobacteria</taxon>
        <taxon>Sphingomonadales</taxon>
        <taxon>Sphingomonadaceae</taxon>
        <taxon>Sphingorhabdus</taxon>
    </lineage>
</organism>
<protein>
    <recommendedName>
        <fullName evidence="3">Type II secretion system protein N</fullName>
    </recommendedName>
    <alternativeName>
        <fullName evidence="10">General secretion pathway protein N</fullName>
    </alternativeName>
</protein>
<keyword evidence="6" id="KW-0997">Cell inner membrane</keyword>
<evidence type="ECO:0000313" key="13">
    <source>
        <dbReference type="Proteomes" id="UP000242561"/>
    </source>
</evidence>
<evidence type="ECO:0000256" key="2">
    <source>
        <dbReference type="ARBA" id="ARBA00007208"/>
    </source>
</evidence>
<evidence type="ECO:0000256" key="10">
    <source>
        <dbReference type="ARBA" id="ARBA00030772"/>
    </source>
</evidence>
<dbReference type="AlphaFoldDB" id="A0A1L3JA24"/>
<dbReference type="KEGG" id="sphl:LPB140_03170"/>
<dbReference type="GO" id="GO:0015627">
    <property type="term" value="C:type II protein secretion system complex"/>
    <property type="evidence" value="ECO:0007669"/>
    <property type="project" value="InterPro"/>
</dbReference>
<sequence length="247" mass="26532">MGKIWAAIQPISRQIWIYIMAIFVILLILFMPMRAAIGMISGDNNLLRAQNINGPIWSGQISNVEIAGFSMGQINAGLLPLPLFMGRGELAFSSDKENNKAMIEGVIFGGLGGNGIKNLNGEAQLQGKIGKLLGGNVIFNNFNVHFKNDICSSAKGEVKLLLNGGILSSLDINEGMTAQASCDGADLSLSFISFSEQEMVKLRVNQAGKYNANIIILTDDPAMMAGLGLLGFTPYQAGMIRRETGQF</sequence>
<dbReference type="STRING" id="1913578.LPB140_03170"/>
<proteinExistence type="inferred from homology"/>
<keyword evidence="7 11" id="KW-0812">Transmembrane</keyword>
<evidence type="ECO:0000256" key="8">
    <source>
        <dbReference type="ARBA" id="ARBA00022927"/>
    </source>
</evidence>
<evidence type="ECO:0000256" key="7">
    <source>
        <dbReference type="ARBA" id="ARBA00022692"/>
    </source>
</evidence>
<evidence type="ECO:0000256" key="9">
    <source>
        <dbReference type="ARBA" id="ARBA00023136"/>
    </source>
</evidence>